<dbReference type="InterPro" id="IPR035892">
    <property type="entry name" value="C2_domain_sf"/>
</dbReference>
<keyword evidence="2 7" id="KW-0378">Hydrolase</keyword>
<dbReference type="Gene3D" id="1.10.10.10">
    <property type="entry name" value="Winged helix-like DNA-binding domain superfamily/Winged helix DNA-binding domain"/>
    <property type="match status" value="2"/>
</dbReference>
<dbReference type="SMART" id="SM00973">
    <property type="entry name" value="Sec63"/>
    <property type="match status" value="1"/>
</dbReference>
<dbReference type="GO" id="GO:0003676">
    <property type="term" value="F:nucleic acid binding"/>
    <property type="evidence" value="ECO:0007669"/>
    <property type="project" value="InterPro"/>
</dbReference>
<evidence type="ECO:0000256" key="3">
    <source>
        <dbReference type="ARBA" id="ARBA00022806"/>
    </source>
</evidence>
<evidence type="ECO:0000259" key="5">
    <source>
        <dbReference type="PROSITE" id="PS51192"/>
    </source>
</evidence>
<dbReference type="GO" id="GO:0005634">
    <property type="term" value="C:nucleus"/>
    <property type="evidence" value="ECO:0007669"/>
    <property type="project" value="TreeGrafter"/>
</dbReference>
<proteinExistence type="predicted"/>
<dbReference type="CDD" id="cd18795">
    <property type="entry name" value="SF2_C_Ski2"/>
    <property type="match status" value="1"/>
</dbReference>
<dbReference type="FunFam" id="1.10.3380.10:FF:000001">
    <property type="entry name" value="U5 small nuclear ribonucleoprotein helicase"/>
    <property type="match status" value="1"/>
</dbReference>
<dbReference type="SUPFAM" id="SSF52540">
    <property type="entry name" value="P-loop containing nucleoside triphosphate hydrolases"/>
    <property type="match status" value="4"/>
</dbReference>
<dbReference type="GO" id="GO:0016787">
    <property type="term" value="F:hydrolase activity"/>
    <property type="evidence" value="ECO:0007669"/>
    <property type="project" value="UniProtKB-KW"/>
</dbReference>
<evidence type="ECO:0000313" key="8">
    <source>
        <dbReference type="Proteomes" id="UP001219567"/>
    </source>
</evidence>
<dbReference type="EC" id="3.6.4.13" evidence="7"/>
<dbReference type="Pfam" id="PF02889">
    <property type="entry name" value="Sec63"/>
    <property type="match status" value="1"/>
</dbReference>
<dbReference type="FunFam" id="3.40.50.300:FF:000062">
    <property type="entry name" value="U5 small nuclear ribonucleoprotein helicase"/>
    <property type="match status" value="1"/>
</dbReference>
<dbReference type="InterPro" id="IPR027417">
    <property type="entry name" value="P-loop_NTPase"/>
</dbReference>
<keyword evidence="3 7" id="KW-0347">Helicase</keyword>
<dbReference type="Gene3D" id="1.10.3380.10">
    <property type="entry name" value="Sec63 N-terminal domain-like domain"/>
    <property type="match status" value="1"/>
</dbReference>
<dbReference type="Gene3D" id="3.40.50.300">
    <property type="entry name" value="P-loop containing nucleotide triphosphate hydrolases"/>
    <property type="match status" value="4"/>
</dbReference>
<evidence type="ECO:0000256" key="2">
    <source>
        <dbReference type="ARBA" id="ARBA00022801"/>
    </source>
</evidence>
<evidence type="ECO:0000256" key="4">
    <source>
        <dbReference type="ARBA" id="ARBA00022840"/>
    </source>
</evidence>
<dbReference type="GO" id="GO:0005524">
    <property type="term" value="F:ATP binding"/>
    <property type="evidence" value="ECO:0007669"/>
    <property type="project" value="UniProtKB-KW"/>
</dbReference>
<keyword evidence="8" id="KW-1185">Reference proteome</keyword>
<dbReference type="SMART" id="SM00487">
    <property type="entry name" value="DEXDc"/>
    <property type="match status" value="1"/>
</dbReference>
<dbReference type="PANTHER" id="PTHR47961:SF13">
    <property type="entry name" value="ACTIVATING SIGNAL COINTEGRATOR 1 COMPLEX SUBUNIT 3"/>
    <property type="match status" value="1"/>
</dbReference>
<dbReference type="Gene3D" id="2.60.40.150">
    <property type="entry name" value="C2 domain"/>
    <property type="match status" value="1"/>
</dbReference>
<gene>
    <name evidence="7" type="primary">mug81</name>
    <name evidence="7" type="ORF">MYAM1_001191</name>
</gene>
<dbReference type="EMBL" id="CP119943">
    <property type="protein sequence ID" value="WFC98463.1"/>
    <property type="molecule type" value="Genomic_DNA"/>
</dbReference>
<accession>A0AAJ5YQ16</accession>
<feature type="domain" description="Helicase ATP-binding" evidence="5">
    <location>
        <begin position="242"/>
        <end position="429"/>
    </location>
</feature>
<dbReference type="FunFam" id="1.10.10.10:FF:000024">
    <property type="entry name" value="U5 small nuclear ribonucleoprotein helicase"/>
    <property type="match status" value="1"/>
</dbReference>
<dbReference type="FunFam" id="3.40.50.300:FF:000102">
    <property type="entry name" value="RNA helicase, activating signal cointegrator 1"/>
    <property type="match status" value="1"/>
</dbReference>
<keyword evidence="4" id="KW-0067">ATP-binding</keyword>
<evidence type="ECO:0000259" key="6">
    <source>
        <dbReference type="PROSITE" id="PS51194"/>
    </source>
</evidence>
<dbReference type="PANTHER" id="PTHR47961">
    <property type="entry name" value="DNA POLYMERASE THETA, PUTATIVE (AFU_ORTHOLOGUE AFUA_1G05260)-RELATED"/>
    <property type="match status" value="1"/>
</dbReference>
<reference evidence="7 8" key="1">
    <citation type="submission" date="2023-03" db="EMBL/GenBank/DDBJ databases">
        <title>Mating type loci evolution in Malassezia.</title>
        <authorList>
            <person name="Coelho M.A."/>
        </authorList>
    </citation>
    <scope>NUCLEOTIDE SEQUENCE [LARGE SCALE GENOMIC DNA]</scope>
    <source>
        <strain evidence="7 8">CBS 9725</strain>
    </source>
</reference>
<dbReference type="SUPFAM" id="SSF46785">
    <property type="entry name" value="Winged helix' DNA-binding domain"/>
    <property type="match status" value="1"/>
</dbReference>
<dbReference type="Pfam" id="PF00271">
    <property type="entry name" value="Helicase_C"/>
    <property type="match status" value="1"/>
</dbReference>
<dbReference type="InterPro" id="IPR001650">
    <property type="entry name" value="Helicase_C-like"/>
</dbReference>
<evidence type="ECO:0000313" key="7">
    <source>
        <dbReference type="EMBL" id="WFC98463.1"/>
    </source>
</evidence>
<dbReference type="GO" id="GO:0003724">
    <property type="term" value="F:RNA helicase activity"/>
    <property type="evidence" value="ECO:0007669"/>
    <property type="project" value="UniProtKB-EC"/>
</dbReference>
<dbReference type="Pfam" id="PF23445">
    <property type="entry name" value="WHD_SNRNP200"/>
    <property type="match status" value="1"/>
</dbReference>
<dbReference type="InterPro" id="IPR004179">
    <property type="entry name" value="Sec63-dom"/>
</dbReference>
<dbReference type="InterPro" id="IPR036388">
    <property type="entry name" value="WH-like_DNA-bd_sf"/>
</dbReference>
<feature type="domain" description="Helicase C-terminal" evidence="6">
    <location>
        <begin position="464"/>
        <end position="661"/>
    </location>
</feature>
<dbReference type="Pfam" id="PF00270">
    <property type="entry name" value="DEAD"/>
    <property type="match status" value="1"/>
</dbReference>
<name>A0AAJ5YQ16_9BASI</name>
<dbReference type="InterPro" id="IPR011545">
    <property type="entry name" value="DEAD/DEAH_box_helicase_dom"/>
</dbReference>
<dbReference type="InterPro" id="IPR036390">
    <property type="entry name" value="WH_DNA-bd_sf"/>
</dbReference>
<protein>
    <submittedName>
        <fullName evidence="7">RNA helicase</fullName>
        <ecNumber evidence="7">3.6.4.13</ecNumber>
    </submittedName>
</protein>
<dbReference type="PROSITE" id="PS51194">
    <property type="entry name" value="HELICASE_CTER"/>
    <property type="match status" value="1"/>
</dbReference>
<dbReference type="SMART" id="SM00490">
    <property type="entry name" value="HELICc"/>
    <property type="match status" value="1"/>
</dbReference>
<dbReference type="Proteomes" id="UP001219567">
    <property type="component" value="Chromosome 1"/>
</dbReference>
<dbReference type="CDD" id="cd18020">
    <property type="entry name" value="DEXHc_ASCC3_1"/>
    <property type="match status" value="1"/>
</dbReference>
<dbReference type="InterPro" id="IPR050474">
    <property type="entry name" value="Hel308_SKI2-like"/>
</dbReference>
<evidence type="ECO:0000256" key="1">
    <source>
        <dbReference type="ARBA" id="ARBA00022741"/>
    </source>
</evidence>
<sequence length="1660" mass="184133">MEGWSKQVSALVDGASSDLPELPESLQLAAPSGLDVFPAPKSMIVAHLLQSKPRIASGSNAIKPGDLLVQHIERTYEDRQTQFNILKGLQEVLAEEGAERVAEGLTEYLGYEQLDLASTVVANKGSAQKAVEHAIARRAAGVGSSADPLELRASVEQEQYPNVFASGEQNNVVTAGGSRFALPVGTTRVHESYYEEVTVPPSKPLPFRATERLVPLEEMDVLCRGAFRNYKSLNRLQSAVYPVAYQSNENMLVCAPTGAGKTDVAMLSVLRCVSRFCQIEGDAIKVDRDAFKIVYVAPMKALVSEIVAKFSKRLQYLGVRVRELTGDMQLTRREIAETQMIVTTPEKWDVVTRRPTGDGELALMVRLLIIDEVHLLHEDRGAVIETIVARTQRLVESTQSMIRIVGLSATLPNYVDVADFLGVNRWRGLFYFGSSFRPVPLEQHFVGVRGKNGSALARTNLDRVVYEKVLELAEQRHPVMVFVHTRKSTVQTAEALLELGKEDGLSNLLTEDREDTRFDKEIAQSRNRELRELFSHGIGIHHAGMLRSDRDLAERTFAAGATRVLCCTATLAWGVNLPAYAVIIKGTDVYNAEVGKFVDLGILDVLQIFGRAGRPQYEDVGVGYICTSGEKVPHYIEAITSSHPIESRFLSGIVDALNAEVALGSVSSISDGVSWLGFTYLYTRLNKAPLVYGIDLADLAADPSLTTRREHWIHSAARILVEHGMAVLDSEGGLHATTIGRIASRYYLQYKTVGVFQERLRNNLREADALDLMSRATDFGQIAMRDSEEQELQSLLDRVPCEVSGGAKTQQGKVNILLQAHISNIYVDDFALISDMRYIAQNAGRILLSLFDLSLDRGYATAAFAFLNLAKAVEHRIWPFEHPLRQVTSLSPDILHKVIQYADELEVAQIRVMQITDLAAVLHANERIAKLVQDAAKHFPDLRLVVNVRPRPDGYVRLEIQLYYAFEWSDRMHGTSIPVIVYVEDNAQRVVSSEHIVLRKPSEVSHEHAPPDYTLEVDVPCDAPAERAASQAVYHVAWTSSHWLGADGSVEVSLEDVWPPKASSSTQLLDLPLLSIESCLPTGIASSYARNDIIAYNAMQTQVFHTLFHSGSNVLLCGPIASGKFTVVEAAIWRARSALILVPDSTCAKKVTSALRAHGPRELSIGKNQESDVRIVTPEDFPCTVSSAPTLALFVDLHRLCNEYELSIMQVLRLRPERVVATSACLATAPSISAWLNIKQNHTYTFQLGDHPYPVTLAFETVDVNYSDALVRAFIKPAYDHICNSNPEPAILIAASRTQCMLAARELLARLAADTSLMLLADPESIASRSQNSELAYLLRQGLAVWHHGLSVADRKLVEELYEAGIVRVLLCPREAIYELPMRAHLCLVLGTQYMRKNYSDHRSQVVEYSIPDLMQMHALAVRPRSNNGGKCVILCQQSRSETLARHLRSPYVVESGLHLGTDILQAFCIEIHCKRIRTREDAIQWLSASFLRHRMAANPVYYDIVCDKQQASNAQVAAGLSRVIDRIVSYGHALRVLQEGKQLSTMALGKDTKAIRGLCHLLDNVKSWHKLPDEVIKRLSQARNDVSIDIETEKSMLEKCIPSSILAIIRSKEEDEQQVRLLLASWLADAQDPQADTLARSGLSRLSTSRETLLLRLVC</sequence>
<feature type="domain" description="Helicase ATP-binding" evidence="5">
    <location>
        <begin position="1105"/>
        <end position="1244"/>
    </location>
</feature>
<dbReference type="PROSITE" id="PS51192">
    <property type="entry name" value="HELICASE_ATP_BIND_1"/>
    <property type="match status" value="2"/>
</dbReference>
<organism evidence="7 8">
    <name type="scientific">Malassezia yamatoensis</name>
    <dbReference type="NCBI Taxonomy" id="253288"/>
    <lineage>
        <taxon>Eukaryota</taxon>
        <taxon>Fungi</taxon>
        <taxon>Dikarya</taxon>
        <taxon>Basidiomycota</taxon>
        <taxon>Ustilaginomycotina</taxon>
        <taxon>Malasseziomycetes</taxon>
        <taxon>Malasseziales</taxon>
        <taxon>Malasseziaceae</taxon>
        <taxon>Malassezia</taxon>
    </lineage>
</organism>
<dbReference type="SUPFAM" id="SSF158702">
    <property type="entry name" value="Sec63 N-terminal domain-like"/>
    <property type="match status" value="1"/>
</dbReference>
<dbReference type="InterPro" id="IPR014001">
    <property type="entry name" value="Helicase_ATP-bd"/>
</dbReference>
<keyword evidence="1" id="KW-0547">Nucleotide-binding</keyword>
<dbReference type="InterPro" id="IPR057842">
    <property type="entry name" value="WH_MER3"/>
</dbReference>